<evidence type="ECO:0000313" key="5">
    <source>
        <dbReference type="EMBL" id="PIA29872.1"/>
    </source>
</evidence>
<evidence type="ECO:0008006" key="7">
    <source>
        <dbReference type="Google" id="ProtNLM"/>
    </source>
</evidence>
<dbReference type="GO" id="GO:0009507">
    <property type="term" value="C:chloroplast"/>
    <property type="evidence" value="ECO:0007669"/>
    <property type="project" value="UniProtKB-SubCell"/>
</dbReference>
<proteinExistence type="predicted"/>
<accession>A0A2G5CF13</accession>
<dbReference type="GO" id="GO:0015031">
    <property type="term" value="P:protein transport"/>
    <property type="evidence" value="ECO:0007669"/>
    <property type="project" value="InterPro"/>
</dbReference>
<evidence type="ECO:0000256" key="2">
    <source>
        <dbReference type="ARBA" id="ARBA00022528"/>
    </source>
</evidence>
<name>A0A2G5CF13_AQUCA</name>
<dbReference type="AlphaFoldDB" id="A0A2G5CF13"/>
<dbReference type="Proteomes" id="UP000230069">
    <property type="component" value="Unassembled WGS sequence"/>
</dbReference>
<dbReference type="OrthoDB" id="196308at2759"/>
<comment type="subcellular location">
    <subcellularLocation>
        <location evidence="1">Plastid</location>
        <location evidence="1">Chloroplast</location>
    </subcellularLocation>
</comment>
<dbReference type="EMBL" id="KZ305075">
    <property type="protein sequence ID" value="PIA29872.1"/>
    <property type="molecule type" value="Genomic_DNA"/>
</dbReference>
<gene>
    <name evidence="5" type="ORF">AQUCO_05800151v1</name>
</gene>
<evidence type="ECO:0000256" key="4">
    <source>
        <dbReference type="SAM" id="MobiDB-lite"/>
    </source>
</evidence>
<feature type="region of interest" description="Disordered" evidence="4">
    <location>
        <begin position="1"/>
        <end position="29"/>
    </location>
</feature>
<evidence type="ECO:0000256" key="1">
    <source>
        <dbReference type="ARBA" id="ARBA00004229"/>
    </source>
</evidence>
<sequence length="317" mass="35689">MEFPWLKKNNNQPNQLSSSSSTTTTTTEPQTQNQNIFLNIQNQFSSFCQHSIQWPQPHHHHFPNFIQTFQTAISTFTSTSFPKKNPPHFAHLSSAHNKQPIHRFDLAMATEDIEERLAGIPVYALSNSDEEFVLISGVKTGKSLGLLCFSKNDADTLLEQMKSMDPGMRQSSKVVAVALNKVFQLKLDGVAFRFIPDSSQIKNAIQVNQNAGLSDQGFSGVPVFQSQSLVLKSQDKRYRPIFFRKEDLENSLRRASIQQKQLNPAFRQGDIQVSVLEEIIKTMKESSTSKWDDVVFIPPGFDVSTSVPQQEKLTANG</sequence>
<evidence type="ECO:0000313" key="6">
    <source>
        <dbReference type="Proteomes" id="UP000230069"/>
    </source>
</evidence>
<dbReference type="STRING" id="218851.A0A2G5CF13"/>
<protein>
    <recommendedName>
        <fullName evidence="7">Protein TIC 22-like, chloroplastic</fullName>
    </recommendedName>
</protein>
<organism evidence="5 6">
    <name type="scientific">Aquilegia coerulea</name>
    <name type="common">Rocky mountain columbine</name>
    <dbReference type="NCBI Taxonomy" id="218851"/>
    <lineage>
        <taxon>Eukaryota</taxon>
        <taxon>Viridiplantae</taxon>
        <taxon>Streptophyta</taxon>
        <taxon>Embryophyta</taxon>
        <taxon>Tracheophyta</taxon>
        <taxon>Spermatophyta</taxon>
        <taxon>Magnoliopsida</taxon>
        <taxon>Ranunculales</taxon>
        <taxon>Ranunculaceae</taxon>
        <taxon>Thalictroideae</taxon>
        <taxon>Aquilegia</taxon>
    </lineage>
</organism>
<dbReference type="FunCoup" id="A0A2G5CF13">
    <property type="interactions" value="483"/>
</dbReference>
<keyword evidence="2" id="KW-0150">Chloroplast</keyword>
<dbReference type="Gene3D" id="3.40.1350.100">
    <property type="match status" value="2"/>
</dbReference>
<dbReference type="PANTHER" id="PTHR33926:SF1">
    <property type="entry name" value="PROTEIN TIC 22-LIKE, CHLOROPLASTIC"/>
    <property type="match status" value="1"/>
</dbReference>
<dbReference type="InterPro" id="IPR007378">
    <property type="entry name" value="Tic22-like"/>
</dbReference>
<keyword evidence="6" id="KW-1185">Reference proteome</keyword>
<reference evidence="5 6" key="1">
    <citation type="submission" date="2017-09" db="EMBL/GenBank/DDBJ databases">
        <title>WGS assembly of Aquilegia coerulea Goldsmith.</title>
        <authorList>
            <person name="Hodges S."/>
            <person name="Kramer E."/>
            <person name="Nordborg M."/>
            <person name="Tomkins J."/>
            <person name="Borevitz J."/>
            <person name="Derieg N."/>
            <person name="Yan J."/>
            <person name="Mihaltcheva S."/>
            <person name="Hayes R.D."/>
            <person name="Rokhsar D."/>
        </authorList>
    </citation>
    <scope>NUCLEOTIDE SEQUENCE [LARGE SCALE GENOMIC DNA]</scope>
    <source>
        <strain evidence="6">cv. Goldsmith</strain>
    </source>
</reference>
<evidence type="ECO:0000256" key="3">
    <source>
        <dbReference type="ARBA" id="ARBA00022640"/>
    </source>
</evidence>
<dbReference type="PANTHER" id="PTHR33926">
    <property type="entry name" value="PROTEIN TIC 22, CHLOROPLASTIC"/>
    <property type="match status" value="1"/>
</dbReference>
<feature type="compositionally biased region" description="Low complexity" evidence="4">
    <location>
        <begin position="9"/>
        <end position="29"/>
    </location>
</feature>
<keyword evidence="3" id="KW-0934">Plastid</keyword>
<dbReference type="InParanoid" id="A0A2G5CF13"/>
<dbReference type="Pfam" id="PF04278">
    <property type="entry name" value="Tic22"/>
    <property type="match status" value="1"/>
</dbReference>